<proteinExistence type="predicted"/>
<dbReference type="EMBL" id="JACHWU010000005">
    <property type="protein sequence ID" value="MBB3052725.1"/>
    <property type="molecule type" value="Genomic_DNA"/>
</dbReference>
<dbReference type="CDD" id="cd06445">
    <property type="entry name" value="ATase"/>
    <property type="match status" value="1"/>
</dbReference>
<dbReference type="InterPro" id="IPR036217">
    <property type="entry name" value="MethylDNA_cys_MeTrfase_DNAb"/>
</dbReference>
<evidence type="ECO:0000256" key="3">
    <source>
        <dbReference type="ARBA" id="ARBA00022679"/>
    </source>
</evidence>
<dbReference type="Pfam" id="PF01035">
    <property type="entry name" value="DNA_binding_1"/>
    <property type="match status" value="1"/>
</dbReference>
<dbReference type="NCBIfam" id="TIGR00589">
    <property type="entry name" value="ogt"/>
    <property type="match status" value="1"/>
</dbReference>
<sequence length="212" mass="21534">MIGGGGVTVFPTAIGHCGLAWAPEPAAAILGAQLPETDVETTRARLRTRFPDAVEHPAVDPHRADPGAYGVGAHDVGAYDVGGVEGPVPPWVLEVIDAVAASLAGEEVDLSAVPLNLASVPPFHARVYEVARTIPRGTTTTYGELARLLGEPGAAQAVGQALGANPFAPIVPCHRILAAGGKPGGFSAAGGVATKERILEAEGVHLTPPTLF</sequence>
<feature type="domain" description="Methylated-DNA-[protein]-cysteine S-methyltransferase DNA binding" evidence="7">
    <location>
        <begin position="122"/>
        <end position="204"/>
    </location>
</feature>
<organism evidence="8 9">
    <name type="scientific">Prauserella isguenensis</name>
    <dbReference type="NCBI Taxonomy" id="1470180"/>
    <lineage>
        <taxon>Bacteria</taxon>
        <taxon>Bacillati</taxon>
        <taxon>Actinomycetota</taxon>
        <taxon>Actinomycetes</taxon>
        <taxon>Pseudonocardiales</taxon>
        <taxon>Pseudonocardiaceae</taxon>
        <taxon>Prauserella</taxon>
    </lineage>
</organism>
<dbReference type="GO" id="GO:0003908">
    <property type="term" value="F:methylated-DNA-[protein]-cysteine S-methyltransferase activity"/>
    <property type="evidence" value="ECO:0007669"/>
    <property type="project" value="UniProtKB-EC"/>
</dbReference>
<dbReference type="PROSITE" id="PS00374">
    <property type="entry name" value="MGMT"/>
    <property type="match status" value="1"/>
</dbReference>
<dbReference type="GO" id="GO:0032259">
    <property type="term" value="P:methylation"/>
    <property type="evidence" value="ECO:0007669"/>
    <property type="project" value="UniProtKB-KW"/>
</dbReference>
<keyword evidence="5" id="KW-0234">DNA repair</keyword>
<reference evidence="8 9" key="1">
    <citation type="submission" date="2020-08" db="EMBL/GenBank/DDBJ databases">
        <title>Genomic Encyclopedia of Type Strains, Phase III (KMG-III): the genomes of soil and plant-associated and newly described type strains.</title>
        <authorList>
            <person name="Whitman W."/>
        </authorList>
    </citation>
    <scope>NUCLEOTIDE SEQUENCE [LARGE SCALE GENOMIC DNA]</scope>
    <source>
        <strain evidence="8 9">CECT 8577</strain>
    </source>
</reference>
<dbReference type="Proteomes" id="UP000550714">
    <property type="component" value="Unassembled WGS sequence"/>
</dbReference>
<keyword evidence="9" id="KW-1185">Reference proteome</keyword>
<dbReference type="SUPFAM" id="SSF46767">
    <property type="entry name" value="Methylated DNA-protein cysteine methyltransferase, C-terminal domain"/>
    <property type="match status" value="1"/>
</dbReference>
<dbReference type="InterPro" id="IPR001497">
    <property type="entry name" value="MethylDNA_cys_MeTrfase_AS"/>
</dbReference>
<comment type="catalytic activity">
    <reaction evidence="6">
        <text>a 6-O-methyl-2'-deoxyguanosine in DNA + L-cysteinyl-[protein] = S-methyl-L-cysteinyl-[protein] + a 2'-deoxyguanosine in DNA</text>
        <dbReference type="Rhea" id="RHEA:24000"/>
        <dbReference type="Rhea" id="RHEA-COMP:10131"/>
        <dbReference type="Rhea" id="RHEA-COMP:10132"/>
        <dbReference type="Rhea" id="RHEA-COMP:11367"/>
        <dbReference type="Rhea" id="RHEA-COMP:11368"/>
        <dbReference type="ChEBI" id="CHEBI:29950"/>
        <dbReference type="ChEBI" id="CHEBI:82612"/>
        <dbReference type="ChEBI" id="CHEBI:85445"/>
        <dbReference type="ChEBI" id="CHEBI:85448"/>
        <dbReference type="EC" id="2.1.1.63"/>
    </reaction>
</comment>
<name>A0A839S4K5_9PSEU</name>
<evidence type="ECO:0000256" key="5">
    <source>
        <dbReference type="ARBA" id="ARBA00023204"/>
    </source>
</evidence>
<comment type="caution">
    <text evidence="8">The sequence shown here is derived from an EMBL/GenBank/DDBJ whole genome shotgun (WGS) entry which is preliminary data.</text>
</comment>
<dbReference type="PANTHER" id="PTHR10815:SF5">
    <property type="entry name" value="METHYLATED-DNA--PROTEIN-CYSTEINE METHYLTRANSFERASE"/>
    <property type="match status" value="1"/>
</dbReference>
<dbReference type="InterPro" id="IPR036388">
    <property type="entry name" value="WH-like_DNA-bd_sf"/>
</dbReference>
<dbReference type="RefSeq" id="WP_183657515.1">
    <property type="nucleotide sequence ID" value="NZ_JACHWU010000005.1"/>
</dbReference>
<dbReference type="EC" id="2.1.1.63" evidence="8"/>
<keyword evidence="3 8" id="KW-0808">Transferase</keyword>
<dbReference type="Gene3D" id="1.10.10.10">
    <property type="entry name" value="Winged helix-like DNA-binding domain superfamily/Winged helix DNA-binding domain"/>
    <property type="match status" value="1"/>
</dbReference>
<dbReference type="PANTHER" id="PTHR10815">
    <property type="entry name" value="METHYLATED-DNA--PROTEIN-CYSTEINE METHYLTRANSFERASE"/>
    <property type="match status" value="1"/>
</dbReference>
<comment type="catalytic activity">
    <reaction evidence="1">
        <text>a 4-O-methyl-thymidine in DNA + L-cysteinyl-[protein] = a thymidine in DNA + S-methyl-L-cysteinyl-[protein]</text>
        <dbReference type="Rhea" id="RHEA:53428"/>
        <dbReference type="Rhea" id="RHEA-COMP:10131"/>
        <dbReference type="Rhea" id="RHEA-COMP:10132"/>
        <dbReference type="Rhea" id="RHEA-COMP:13555"/>
        <dbReference type="Rhea" id="RHEA-COMP:13556"/>
        <dbReference type="ChEBI" id="CHEBI:29950"/>
        <dbReference type="ChEBI" id="CHEBI:82612"/>
        <dbReference type="ChEBI" id="CHEBI:137386"/>
        <dbReference type="ChEBI" id="CHEBI:137387"/>
        <dbReference type="EC" id="2.1.1.63"/>
    </reaction>
</comment>
<gene>
    <name evidence="8" type="ORF">FHS23_003766</name>
</gene>
<evidence type="ECO:0000256" key="1">
    <source>
        <dbReference type="ARBA" id="ARBA00001286"/>
    </source>
</evidence>
<evidence type="ECO:0000256" key="6">
    <source>
        <dbReference type="ARBA" id="ARBA00049348"/>
    </source>
</evidence>
<protein>
    <submittedName>
        <fullName evidence="8">Methylated-DNA-[protein]-cysteine S-methyltransferase</fullName>
        <ecNumber evidence="8">2.1.1.63</ecNumber>
    </submittedName>
</protein>
<evidence type="ECO:0000313" key="8">
    <source>
        <dbReference type="EMBL" id="MBB3052725.1"/>
    </source>
</evidence>
<keyword evidence="4" id="KW-0227">DNA damage</keyword>
<evidence type="ECO:0000256" key="4">
    <source>
        <dbReference type="ARBA" id="ARBA00022763"/>
    </source>
</evidence>
<dbReference type="InterPro" id="IPR014048">
    <property type="entry name" value="MethylDNA_cys_MeTrfase_DNA-bd"/>
</dbReference>
<evidence type="ECO:0000313" key="9">
    <source>
        <dbReference type="Proteomes" id="UP000550714"/>
    </source>
</evidence>
<dbReference type="AlphaFoldDB" id="A0A839S4K5"/>
<accession>A0A839S4K5</accession>
<evidence type="ECO:0000256" key="2">
    <source>
        <dbReference type="ARBA" id="ARBA00022603"/>
    </source>
</evidence>
<keyword evidence="2 8" id="KW-0489">Methyltransferase</keyword>
<evidence type="ECO:0000259" key="7">
    <source>
        <dbReference type="Pfam" id="PF01035"/>
    </source>
</evidence>
<dbReference type="GO" id="GO:0006281">
    <property type="term" value="P:DNA repair"/>
    <property type="evidence" value="ECO:0007669"/>
    <property type="project" value="UniProtKB-KW"/>
</dbReference>